<dbReference type="EMBL" id="JANDHW010000004">
    <property type="protein sequence ID" value="MCP9611444.1"/>
    <property type="molecule type" value="Genomic_DNA"/>
</dbReference>
<dbReference type="SUPFAM" id="SSF53448">
    <property type="entry name" value="Nucleotide-diphospho-sugar transferases"/>
    <property type="match status" value="1"/>
</dbReference>
<dbReference type="InterPro" id="IPR001173">
    <property type="entry name" value="Glyco_trans_2-like"/>
</dbReference>
<dbReference type="RefSeq" id="WP_255026249.1">
    <property type="nucleotide sequence ID" value="NZ_JANDHW010000004.1"/>
</dbReference>
<proteinExistence type="predicted"/>
<protein>
    <submittedName>
        <fullName evidence="2">Glycosyltransferase family 2 protein</fullName>
    </submittedName>
</protein>
<comment type="caution">
    <text evidence="2">The sequence shown here is derived from an EMBL/GenBank/DDBJ whole genome shotgun (WGS) entry which is preliminary data.</text>
</comment>
<evidence type="ECO:0000313" key="3">
    <source>
        <dbReference type="Proteomes" id="UP001205603"/>
    </source>
</evidence>
<dbReference type="PANTHER" id="PTHR43179:SF7">
    <property type="entry name" value="RHAMNOSYLTRANSFERASE WBBL"/>
    <property type="match status" value="1"/>
</dbReference>
<dbReference type="CDD" id="cd04186">
    <property type="entry name" value="GT_2_like_c"/>
    <property type="match status" value="1"/>
</dbReference>
<name>A0ABT1MGE5_9BACT</name>
<sequence>MAKISIIIVNYNVRHFLEQCLISVRKASRNLDSEIIVVDNASGDDSMSYLPSRFPDVRFIANAQNTGFAKANNLAISLSKGEYILLLNPDTVLGEEVLDDAIAFMEKTPDAGALGVKMLDGQGNFLPESKRGFPSPWTSFCKVTGLSYMLPKSKIFGRYHVKYLSENETHRIEVLSGAFMLLRRTAIEKSGLLDEDFFMYGEDIDLSYRITKSGYYNYYLPLRIIHYKGESTKKGSLKYVRIFYDAMHIFVQKHYPHYQTTGIIFLKTGIWARASLSALKRIILYPTRNRRSFLRSNERKWFVIGSNKDIAEILTSYHYSITDNGNKTYILKQILSEKKKQGLNIIFDNRSMSYKDIISCMEEWRDKTLHFYIFSQESRNIVSPEEILY</sequence>
<dbReference type="Pfam" id="PF00535">
    <property type="entry name" value="Glycos_transf_2"/>
    <property type="match status" value="1"/>
</dbReference>
<feature type="domain" description="Glycosyltransferase 2-like" evidence="1">
    <location>
        <begin position="5"/>
        <end position="189"/>
    </location>
</feature>
<reference evidence="2 3" key="1">
    <citation type="submission" date="2022-07" db="EMBL/GenBank/DDBJ databases">
        <title>Fecal culturing of patients with breast cancer.</title>
        <authorList>
            <person name="Teng N.M.Y."/>
            <person name="Kiu R."/>
            <person name="Evans R."/>
            <person name="Baker D.J."/>
            <person name="Zenner C."/>
            <person name="Robinson S.D."/>
            <person name="Hall L.J."/>
        </authorList>
    </citation>
    <scope>NUCLEOTIDE SEQUENCE [LARGE SCALE GENOMIC DNA]</scope>
    <source>
        <strain evidence="2 3">LH1063</strain>
    </source>
</reference>
<organism evidence="2 3">
    <name type="scientific">Coprobacter tertius</name>
    <dbReference type="NCBI Taxonomy" id="2944915"/>
    <lineage>
        <taxon>Bacteria</taxon>
        <taxon>Pseudomonadati</taxon>
        <taxon>Bacteroidota</taxon>
        <taxon>Bacteroidia</taxon>
        <taxon>Bacteroidales</taxon>
        <taxon>Barnesiellaceae</taxon>
        <taxon>Coprobacter</taxon>
    </lineage>
</organism>
<keyword evidence="3" id="KW-1185">Reference proteome</keyword>
<accession>A0ABT1MGE5</accession>
<dbReference type="Gene3D" id="3.90.550.10">
    <property type="entry name" value="Spore Coat Polysaccharide Biosynthesis Protein SpsA, Chain A"/>
    <property type="match status" value="1"/>
</dbReference>
<dbReference type="PANTHER" id="PTHR43179">
    <property type="entry name" value="RHAMNOSYLTRANSFERASE WBBL"/>
    <property type="match status" value="1"/>
</dbReference>
<evidence type="ECO:0000313" key="2">
    <source>
        <dbReference type="EMBL" id="MCP9611444.1"/>
    </source>
</evidence>
<evidence type="ECO:0000259" key="1">
    <source>
        <dbReference type="Pfam" id="PF00535"/>
    </source>
</evidence>
<dbReference type="Proteomes" id="UP001205603">
    <property type="component" value="Unassembled WGS sequence"/>
</dbReference>
<gene>
    <name evidence="2" type="ORF">NMU02_05000</name>
</gene>
<dbReference type="InterPro" id="IPR029044">
    <property type="entry name" value="Nucleotide-diphossugar_trans"/>
</dbReference>